<reference evidence="2 3" key="1">
    <citation type="journal article" date="2025" name="Microbiol. Resour. Announc.">
        <title>Draft genome sequences for Neonectria magnoliae and Neonectria punicea, canker pathogens of Liriodendron tulipifera and Acer saccharum in West Virginia.</title>
        <authorList>
            <person name="Petronek H.M."/>
            <person name="Kasson M.T."/>
            <person name="Metheny A.M."/>
            <person name="Stauder C.M."/>
            <person name="Lovett B."/>
            <person name="Lynch S.C."/>
            <person name="Garnas J.R."/>
            <person name="Kasson L.R."/>
            <person name="Stajich J.E."/>
        </authorList>
    </citation>
    <scope>NUCLEOTIDE SEQUENCE [LARGE SCALE GENOMIC DNA]</scope>
    <source>
        <strain evidence="2 3">NRRL 64653</strain>
    </source>
</reference>
<name>A0ABR1HGQ3_9HYPO</name>
<organism evidence="2 3">
    <name type="scientific">Neonectria punicea</name>
    <dbReference type="NCBI Taxonomy" id="979145"/>
    <lineage>
        <taxon>Eukaryota</taxon>
        <taxon>Fungi</taxon>
        <taxon>Dikarya</taxon>
        <taxon>Ascomycota</taxon>
        <taxon>Pezizomycotina</taxon>
        <taxon>Sordariomycetes</taxon>
        <taxon>Hypocreomycetidae</taxon>
        <taxon>Hypocreales</taxon>
        <taxon>Nectriaceae</taxon>
        <taxon>Neonectria</taxon>
    </lineage>
</organism>
<protein>
    <submittedName>
        <fullName evidence="2">Uncharacterized protein</fullName>
    </submittedName>
</protein>
<accession>A0ABR1HGQ3</accession>
<evidence type="ECO:0000313" key="3">
    <source>
        <dbReference type="Proteomes" id="UP001498476"/>
    </source>
</evidence>
<dbReference type="EMBL" id="JAZAVJ010000030">
    <property type="protein sequence ID" value="KAK7420373.1"/>
    <property type="molecule type" value="Genomic_DNA"/>
</dbReference>
<evidence type="ECO:0000256" key="1">
    <source>
        <dbReference type="SAM" id="SignalP"/>
    </source>
</evidence>
<feature type="signal peptide" evidence="1">
    <location>
        <begin position="1"/>
        <end position="18"/>
    </location>
</feature>
<proteinExistence type="predicted"/>
<evidence type="ECO:0000313" key="2">
    <source>
        <dbReference type="EMBL" id="KAK7420373.1"/>
    </source>
</evidence>
<keyword evidence="1" id="KW-0732">Signal</keyword>
<sequence length="70" mass="7485">MKFIHAALLALTTTAVNAACDSTLCDGATALRTIPCEDCMTGPCTLYDCGDNNIFNYICGQDKTKCQEIS</sequence>
<dbReference type="Proteomes" id="UP001498476">
    <property type="component" value="Unassembled WGS sequence"/>
</dbReference>
<keyword evidence="3" id="KW-1185">Reference proteome</keyword>
<comment type="caution">
    <text evidence="2">The sequence shown here is derived from an EMBL/GenBank/DDBJ whole genome shotgun (WGS) entry which is preliminary data.</text>
</comment>
<gene>
    <name evidence="2" type="ORF">QQX98_002796</name>
</gene>
<feature type="chain" id="PRO_5045243350" evidence="1">
    <location>
        <begin position="19"/>
        <end position="70"/>
    </location>
</feature>